<proteinExistence type="inferred from homology"/>
<dbReference type="InParanoid" id="A0A7M7ME92"/>
<keyword evidence="7" id="KW-1133">Transmembrane helix</keyword>
<dbReference type="PRINTS" id="PR00135">
    <property type="entry name" value="LYZLACT"/>
</dbReference>
<organism evidence="8 9">
    <name type="scientific">Varroa destructor</name>
    <name type="common">Honeybee mite</name>
    <dbReference type="NCBI Taxonomy" id="109461"/>
    <lineage>
        <taxon>Eukaryota</taxon>
        <taxon>Metazoa</taxon>
        <taxon>Ecdysozoa</taxon>
        <taxon>Arthropoda</taxon>
        <taxon>Chelicerata</taxon>
        <taxon>Arachnida</taxon>
        <taxon>Acari</taxon>
        <taxon>Parasitiformes</taxon>
        <taxon>Mesostigmata</taxon>
        <taxon>Gamasina</taxon>
        <taxon>Dermanyssoidea</taxon>
        <taxon>Varroidae</taxon>
        <taxon>Varroa</taxon>
    </lineage>
</organism>
<dbReference type="Pfam" id="PF00062">
    <property type="entry name" value="Lys"/>
    <property type="match status" value="1"/>
</dbReference>
<evidence type="ECO:0000256" key="3">
    <source>
        <dbReference type="ARBA" id="ARBA00022638"/>
    </source>
</evidence>
<dbReference type="OMA" id="WHYCNGY"/>
<evidence type="ECO:0000256" key="2">
    <source>
        <dbReference type="ARBA" id="ARBA00012732"/>
    </source>
</evidence>
<keyword evidence="7" id="KW-0472">Membrane</keyword>
<protein>
    <recommendedName>
        <fullName evidence="2">lysozyme</fullName>
        <ecNumber evidence="2">3.2.1.17</ecNumber>
    </recommendedName>
</protein>
<keyword evidence="5" id="KW-0378">Hydrolase</keyword>
<evidence type="ECO:0000313" key="8">
    <source>
        <dbReference type="EnsemblMetazoa" id="XP_022655605"/>
    </source>
</evidence>
<comment type="similarity">
    <text evidence="6">Belongs to the glycosyl hydrolase 22 family.</text>
</comment>
<dbReference type="PANTHER" id="PTHR11407:SF63">
    <property type="entry name" value="LYSOZYME C"/>
    <property type="match status" value="1"/>
</dbReference>
<dbReference type="EC" id="3.2.1.17" evidence="2"/>
<feature type="transmembrane region" description="Helical" evidence="7">
    <location>
        <begin position="23"/>
        <end position="43"/>
    </location>
</feature>
<dbReference type="KEGG" id="vde:111248098"/>
<dbReference type="GO" id="GO:0031640">
    <property type="term" value="P:killing of cells of another organism"/>
    <property type="evidence" value="ECO:0007669"/>
    <property type="project" value="UniProtKB-KW"/>
</dbReference>
<comment type="catalytic activity">
    <reaction evidence="1">
        <text>Hydrolysis of (1-&gt;4)-beta-linkages between N-acetylmuramic acid and N-acetyl-D-glucosamine residues in a peptidoglycan and between N-acetyl-D-glucosamine residues in chitodextrins.</text>
        <dbReference type="EC" id="3.2.1.17"/>
    </reaction>
</comment>
<dbReference type="GeneID" id="111248098"/>
<dbReference type="SMART" id="SM00263">
    <property type="entry name" value="LYZ1"/>
    <property type="match status" value="1"/>
</dbReference>
<keyword evidence="4" id="KW-1015">Disulfide bond</keyword>
<evidence type="ECO:0000256" key="5">
    <source>
        <dbReference type="ARBA" id="ARBA00023295"/>
    </source>
</evidence>
<evidence type="ECO:0000313" key="9">
    <source>
        <dbReference type="Proteomes" id="UP000594260"/>
    </source>
</evidence>
<keyword evidence="7" id="KW-0812">Transmembrane</keyword>
<keyword evidence="5" id="KW-0326">Glycosidase</keyword>
<dbReference type="InterPro" id="IPR001916">
    <property type="entry name" value="Glyco_hydro_22"/>
</dbReference>
<dbReference type="Proteomes" id="UP000594260">
    <property type="component" value="Unplaced"/>
</dbReference>
<keyword evidence="3" id="KW-0929">Antimicrobial</keyword>
<dbReference type="PROSITE" id="PS51348">
    <property type="entry name" value="GLYCOSYL_HYDROL_F22_2"/>
    <property type="match status" value="1"/>
</dbReference>
<evidence type="ECO:0000256" key="7">
    <source>
        <dbReference type="SAM" id="Phobius"/>
    </source>
</evidence>
<reference evidence="8" key="1">
    <citation type="submission" date="2021-01" db="UniProtKB">
        <authorList>
            <consortium name="EnsemblMetazoa"/>
        </authorList>
    </citation>
    <scope>IDENTIFICATION</scope>
</reference>
<dbReference type="AlphaFoldDB" id="A0A7M7ME92"/>
<accession>A0A7M7ME92</accession>
<evidence type="ECO:0000256" key="4">
    <source>
        <dbReference type="ARBA" id="ARBA00023157"/>
    </source>
</evidence>
<dbReference type="GO" id="GO:0003796">
    <property type="term" value="F:lysozyme activity"/>
    <property type="evidence" value="ECO:0007669"/>
    <property type="project" value="UniProtKB-EC"/>
</dbReference>
<dbReference type="RefSeq" id="XP_022655605.1">
    <property type="nucleotide sequence ID" value="XM_022799870.1"/>
</dbReference>
<name>A0A7M7ME92_VARDE</name>
<dbReference type="Gene3D" id="1.10.530.10">
    <property type="match status" value="1"/>
</dbReference>
<dbReference type="EnsemblMetazoa" id="XM_022799870">
    <property type="protein sequence ID" value="XP_022655605"/>
    <property type="gene ID" value="LOC111248098"/>
</dbReference>
<dbReference type="OrthoDB" id="6692707at2759"/>
<evidence type="ECO:0000256" key="1">
    <source>
        <dbReference type="ARBA" id="ARBA00000632"/>
    </source>
</evidence>
<sequence length="170" mass="19394">MSSRDNNRSSLGCLNHDLVTSNFLWITVVSLLVLAPLADVRLVDRCEVARAIRDHTTIKGAWNIKQFVCIADKVSHFNTSFEVLRINSQRSVGLFQIPSRFYCRNKPPPEGRAGLCHKLCDSYLDDSIGDDALCASIAYKQTGFRFWKVWYHQCYLNKDINKYIEGCGIE</sequence>
<dbReference type="FunCoup" id="A0A7M7ME92">
    <property type="interactions" value="11"/>
</dbReference>
<keyword evidence="9" id="KW-1185">Reference proteome</keyword>
<dbReference type="PANTHER" id="PTHR11407">
    <property type="entry name" value="LYSOZYME C"/>
    <property type="match status" value="1"/>
</dbReference>
<dbReference type="GO" id="GO:0042742">
    <property type="term" value="P:defense response to bacterium"/>
    <property type="evidence" value="ECO:0007669"/>
    <property type="project" value="UniProtKB-KW"/>
</dbReference>
<evidence type="ECO:0000256" key="6">
    <source>
        <dbReference type="RuleBase" id="RU004440"/>
    </source>
</evidence>
<keyword evidence="3" id="KW-0081">Bacteriolytic enzyme</keyword>
<dbReference type="InterPro" id="IPR023346">
    <property type="entry name" value="Lysozyme-like_dom_sf"/>
</dbReference>
<dbReference type="SUPFAM" id="SSF53955">
    <property type="entry name" value="Lysozyme-like"/>
    <property type="match status" value="1"/>
</dbReference>